<evidence type="ECO:0000256" key="1">
    <source>
        <dbReference type="ARBA" id="ARBA00001946"/>
    </source>
</evidence>
<keyword evidence="8 18" id="KW-0460">Magnesium</keyword>
<dbReference type="InterPro" id="IPR000086">
    <property type="entry name" value="NUDIX_hydrolase_dom"/>
</dbReference>
<feature type="binding site" evidence="17">
    <location>
        <begin position="35"/>
        <end position="38"/>
    </location>
    <ligand>
        <name>8-oxo-dGTP</name>
        <dbReference type="ChEBI" id="CHEBI:77896"/>
    </ligand>
</feature>
<dbReference type="PANTHER" id="PTHR47707">
    <property type="entry name" value="8-OXO-DGTP DIPHOSPHATASE"/>
    <property type="match status" value="1"/>
</dbReference>
<dbReference type="GO" id="GO:0046872">
    <property type="term" value="F:metal ion binding"/>
    <property type="evidence" value="ECO:0007669"/>
    <property type="project" value="UniProtKB-KW"/>
</dbReference>
<dbReference type="RefSeq" id="WP_161153091.1">
    <property type="nucleotide sequence ID" value="NZ_WEKT01000001.1"/>
</dbReference>
<evidence type="ECO:0000313" key="21">
    <source>
        <dbReference type="Proteomes" id="UP000462621"/>
    </source>
</evidence>
<dbReference type="CDD" id="cd03425">
    <property type="entry name" value="NUDIX_MutT_NudA_like"/>
    <property type="match status" value="1"/>
</dbReference>
<dbReference type="InterPro" id="IPR020476">
    <property type="entry name" value="Nudix_hydrolase"/>
</dbReference>
<evidence type="ECO:0000256" key="11">
    <source>
        <dbReference type="ARBA" id="ARBA00036904"/>
    </source>
</evidence>
<dbReference type="PROSITE" id="PS51462">
    <property type="entry name" value="NUDIX"/>
    <property type="match status" value="1"/>
</dbReference>
<proteinExistence type="inferred from homology"/>
<dbReference type="PANTHER" id="PTHR47707:SF1">
    <property type="entry name" value="NUDIX HYDROLASE FAMILY PROTEIN"/>
    <property type="match status" value="1"/>
</dbReference>
<evidence type="ECO:0000256" key="4">
    <source>
        <dbReference type="ARBA" id="ARBA00022705"/>
    </source>
</evidence>
<evidence type="ECO:0000256" key="6">
    <source>
        <dbReference type="ARBA" id="ARBA00022763"/>
    </source>
</evidence>
<evidence type="ECO:0000256" key="17">
    <source>
        <dbReference type="PIRSR" id="PIRSR603561-1"/>
    </source>
</evidence>
<keyword evidence="6" id="KW-0227">DNA damage</keyword>
<protein>
    <recommendedName>
        <fullName evidence="13">8-oxo-dGTP diphosphatase</fullName>
        <ecNumber evidence="12">3.6.1.55</ecNumber>
    </recommendedName>
    <alternativeName>
        <fullName evidence="16">7,8-dihydro-8-oxoguanine-triphosphatase</fullName>
    </alternativeName>
    <alternativeName>
        <fullName evidence="15">Mutator protein MutT</fullName>
    </alternativeName>
    <alternativeName>
        <fullName evidence="14">dGTP pyrophosphohydrolase</fullName>
    </alternativeName>
</protein>
<evidence type="ECO:0000256" key="5">
    <source>
        <dbReference type="ARBA" id="ARBA00022723"/>
    </source>
</evidence>
<evidence type="ECO:0000256" key="10">
    <source>
        <dbReference type="ARBA" id="ARBA00035861"/>
    </source>
</evidence>
<reference evidence="20 21" key="1">
    <citation type="submission" date="2019-10" db="EMBL/GenBank/DDBJ databases">
        <title>Vibrio sp. nov. isolated from a shrimp pond.</title>
        <authorList>
            <person name="Gomez-Gil B."/>
            <person name="Enciso-Ibarra J."/>
            <person name="Enciso-Ibarra K."/>
            <person name="Bolan-Mejia C."/>
        </authorList>
    </citation>
    <scope>NUCLEOTIDE SEQUENCE [LARGE SCALE GENOMIC DNA]</scope>
    <source>
        <strain evidence="20 21">CAIM 722</strain>
    </source>
</reference>
<dbReference type="EMBL" id="WEKT01000001">
    <property type="protein sequence ID" value="MZI91788.1"/>
    <property type="molecule type" value="Genomic_DNA"/>
</dbReference>
<dbReference type="InterPro" id="IPR029119">
    <property type="entry name" value="MutY_C"/>
</dbReference>
<sequence length="132" mass="15000">MKRTHIVAGIILNPAQTHVFITKRPSDKHKGGFWEFPGGKVEAGESVEVAMSRELFEEIGIEVTAQQSFQQLEFDYPEKSLKFDFQTITAFNHEPYGKEGQEGLWVAVESLSDYTFPEANVPVLEQVMKEFC</sequence>
<comment type="catalytic activity">
    <reaction evidence="11">
        <text>8-oxo-GTP + H2O = 8-oxo-GMP + diphosphate + H(+)</text>
        <dbReference type="Rhea" id="RHEA:67616"/>
        <dbReference type="ChEBI" id="CHEBI:15377"/>
        <dbReference type="ChEBI" id="CHEBI:15378"/>
        <dbReference type="ChEBI" id="CHEBI:33019"/>
        <dbReference type="ChEBI" id="CHEBI:143553"/>
        <dbReference type="ChEBI" id="CHEBI:145694"/>
    </reaction>
</comment>
<feature type="binding site" evidence="17">
    <location>
        <position position="24"/>
    </location>
    <ligand>
        <name>8-oxo-dGTP</name>
        <dbReference type="ChEBI" id="CHEBI:77896"/>
    </ligand>
</feature>
<evidence type="ECO:0000313" key="20">
    <source>
        <dbReference type="EMBL" id="MZI91788.1"/>
    </source>
</evidence>
<comment type="similarity">
    <text evidence="2">Belongs to the Nudix hydrolase family.</text>
</comment>
<keyword evidence="21" id="KW-1185">Reference proteome</keyword>
<dbReference type="InterPro" id="IPR020084">
    <property type="entry name" value="NUDIX_hydrolase_CS"/>
</dbReference>
<name>A0A7X4LH13_9VIBR</name>
<evidence type="ECO:0000256" key="9">
    <source>
        <dbReference type="ARBA" id="ARBA00023204"/>
    </source>
</evidence>
<gene>
    <name evidence="20" type="primary">mutT</name>
    <name evidence="20" type="ORF">F9817_01015</name>
</gene>
<comment type="caution">
    <text evidence="20">The sequence shown here is derived from an EMBL/GenBank/DDBJ whole genome shotgun (WGS) entry which is preliminary data.</text>
</comment>
<dbReference type="GO" id="GO:0035539">
    <property type="term" value="F:8-oxo-7,8-dihydrodeoxyguanosine triphosphate pyrophosphatase activity"/>
    <property type="evidence" value="ECO:0007669"/>
    <property type="project" value="UniProtKB-EC"/>
</dbReference>
<keyword evidence="9" id="KW-0234">DNA repair</keyword>
<feature type="binding site" evidence="18">
    <location>
        <position position="38"/>
    </location>
    <ligand>
        <name>Mg(2+)</name>
        <dbReference type="ChEBI" id="CHEBI:18420"/>
    </ligand>
</feature>
<dbReference type="InterPro" id="IPR047127">
    <property type="entry name" value="MutT-like"/>
</dbReference>
<dbReference type="AlphaFoldDB" id="A0A7X4LH13"/>
<dbReference type="PRINTS" id="PR00502">
    <property type="entry name" value="NUDIXFAMILY"/>
</dbReference>
<keyword evidence="4" id="KW-0235">DNA replication</keyword>
<dbReference type="GO" id="GO:0008413">
    <property type="term" value="F:8-oxo-7,8-dihydroguanosine triphosphate pyrophosphatase activity"/>
    <property type="evidence" value="ECO:0007669"/>
    <property type="project" value="InterPro"/>
</dbReference>
<keyword evidence="7" id="KW-0378">Hydrolase</keyword>
<dbReference type="FunFam" id="3.90.79.10:FF:000014">
    <property type="entry name" value="8-oxo-dGTP diphosphatase MutT"/>
    <property type="match status" value="1"/>
</dbReference>
<keyword evidence="5 18" id="KW-0479">Metal-binding</keyword>
<dbReference type="GO" id="GO:0044716">
    <property type="term" value="F:8-oxo-GDP phosphatase activity"/>
    <property type="evidence" value="ECO:0007669"/>
    <property type="project" value="TreeGrafter"/>
</dbReference>
<dbReference type="GO" id="GO:0006281">
    <property type="term" value="P:DNA repair"/>
    <property type="evidence" value="ECO:0007669"/>
    <property type="project" value="UniProtKB-KW"/>
</dbReference>
<accession>A0A7X4LH13</accession>
<keyword evidence="3" id="KW-0515">Mutator protein</keyword>
<dbReference type="NCBIfam" id="TIGR00586">
    <property type="entry name" value="mutt"/>
    <property type="match status" value="1"/>
</dbReference>
<evidence type="ECO:0000256" key="14">
    <source>
        <dbReference type="ARBA" id="ARBA00041592"/>
    </source>
</evidence>
<evidence type="ECO:0000259" key="19">
    <source>
        <dbReference type="PROSITE" id="PS51462"/>
    </source>
</evidence>
<dbReference type="GO" id="GO:0044715">
    <property type="term" value="F:8-oxo-dGDP phosphatase activity"/>
    <property type="evidence" value="ECO:0007669"/>
    <property type="project" value="TreeGrafter"/>
</dbReference>
<dbReference type="Gene3D" id="3.90.79.10">
    <property type="entry name" value="Nucleoside Triphosphate Pyrophosphohydrolase"/>
    <property type="match status" value="1"/>
</dbReference>
<feature type="binding site" evidence="18">
    <location>
        <position position="58"/>
    </location>
    <ligand>
        <name>Mg(2+)</name>
        <dbReference type="ChEBI" id="CHEBI:18420"/>
    </ligand>
</feature>
<evidence type="ECO:0000256" key="8">
    <source>
        <dbReference type="ARBA" id="ARBA00022842"/>
    </source>
</evidence>
<dbReference type="Proteomes" id="UP000462621">
    <property type="component" value="Unassembled WGS sequence"/>
</dbReference>
<evidence type="ECO:0000256" key="12">
    <source>
        <dbReference type="ARBA" id="ARBA00038905"/>
    </source>
</evidence>
<evidence type="ECO:0000256" key="16">
    <source>
        <dbReference type="ARBA" id="ARBA00042798"/>
    </source>
</evidence>
<evidence type="ECO:0000256" key="2">
    <source>
        <dbReference type="ARBA" id="ARBA00005582"/>
    </source>
</evidence>
<evidence type="ECO:0000256" key="3">
    <source>
        <dbReference type="ARBA" id="ARBA00022457"/>
    </source>
</evidence>
<evidence type="ECO:0000256" key="13">
    <source>
        <dbReference type="ARBA" id="ARBA00040794"/>
    </source>
</evidence>
<dbReference type="PROSITE" id="PS00893">
    <property type="entry name" value="NUDIX_BOX"/>
    <property type="match status" value="1"/>
</dbReference>
<feature type="domain" description="Nudix hydrolase" evidence="19">
    <location>
        <begin position="2"/>
        <end position="129"/>
    </location>
</feature>
<evidence type="ECO:0000256" key="18">
    <source>
        <dbReference type="PIRSR" id="PIRSR603561-2"/>
    </source>
</evidence>
<comment type="cofactor">
    <cofactor evidence="1 18">
        <name>Mg(2+)</name>
        <dbReference type="ChEBI" id="CHEBI:18420"/>
    </cofactor>
</comment>
<dbReference type="GO" id="GO:0006260">
    <property type="term" value="P:DNA replication"/>
    <property type="evidence" value="ECO:0007669"/>
    <property type="project" value="UniProtKB-KW"/>
</dbReference>
<dbReference type="EC" id="3.6.1.55" evidence="12"/>
<dbReference type="Pfam" id="PF14815">
    <property type="entry name" value="NUDIX_4"/>
    <property type="match status" value="1"/>
</dbReference>
<organism evidence="20 21">
    <name type="scientific">Vibrio eleionomae</name>
    <dbReference type="NCBI Taxonomy" id="2653505"/>
    <lineage>
        <taxon>Bacteria</taxon>
        <taxon>Pseudomonadati</taxon>
        <taxon>Pseudomonadota</taxon>
        <taxon>Gammaproteobacteria</taxon>
        <taxon>Vibrionales</taxon>
        <taxon>Vibrionaceae</taxon>
        <taxon>Vibrio</taxon>
    </lineage>
</organism>
<dbReference type="InterPro" id="IPR003561">
    <property type="entry name" value="Mutator_MutT"/>
</dbReference>
<feature type="binding site" evidence="17">
    <location>
        <position position="120"/>
    </location>
    <ligand>
        <name>8-oxo-dGTP</name>
        <dbReference type="ChEBI" id="CHEBI:77896"/>
    </ligand>
</feature>
<comment type="catalytic activity">
    <reaction evidence="10">
        <text>8-oxo-dGTP + H2O = 8-oxo-dGMP + diphosphate + H(+)</text>
        <dbReference type="Rhea" id="RHEA:31575"/>
        <dbReference type="ChEBI" id="CHEBI:15377"/>
        <dbReference type="ChEBI" id="CHEBI:15378"/>
        <dbReference type="ChEBI" id="CHEBI:33019"/>
        <dbReference type="ChEBI" id="CHEBI:63224"/>
        <dbReference type="ChEBI" id="CHEBI:77896"/>
        <dbReference type="EC" id="3.6.1.55"/>
    </reaction>
</comment>
<evidence type="ECO:0000256" key="15">
    <source>
        <dbReference type="ARBA" id="ARBA00041979"/>
    </source>
</evidence>
<dbReference type="SUPFAM" id="SSF55811">
    <property type="entry name" value="Nudix"/>
    <property type="match status" value="1"/>
</dbReference>
<evidence type="ECO:0000256" key="7">
    <source>
        <dbReference type="ARBA" id="ARBA00022801"/>
    </source>
</evidence>
<dbReference type="InterPro" id="IPR015797">
    <property type="entry name" value="NUDIX_hydrolase-like_dom_sf"/>
</dbReference>
<feature type="binding site" evidence="17">
    <location>
        <position position="29"/>
    </location>
    <ligand>
        <name>8-oxo-dGTP</name>
        <dbReference type="ChEBI" id="CHEBI:77896"/>
    </ligand>
</feature>